<keyword evidence="2" id="KW-0238">DNA-binding</keyword>
<dbReference type="SMART" id="SM00421">
    <property type="entry name" value="HTH_LUXR"/>
    <property type="match status" value="1"/>
</dbReference>
<dbReference type="PROSITE" id="PS50043">
    <property type="entry name" value="HTH_LUXR_2"/>
    <property type="match status" value="1"/>
</dbReference>
<name>A0ABW5PXB0_9BACI</name>
<dbReference type="EMBL" id="JBHUMX010000006">
    <property type="protein sequence ID" value="MFD2627841.1"/>
    <property type="molecule type" value="Genomic_DNA"/>
</dbReference>
<dbReference type="InterPro" id="IPR016032">
    <property type="entry name" value="Sig_transdc_resp-reg_C-effctor"/>
</dbReference>
<dbReference type="Proteomes" id="UP001597451">
    <property type="component" value="Unassembled WGS sequence"/>
</dbReference>
<evidence type="ECO:0000256" key="3">
    <source>
        <dbReference type="ARBA" id="ARBA00023163"/>
    </source>
</evidence>
<evidence type="ECO:0000313" key="5">
    <source>
        <dbReference type="EMBL" id="MFD2627841.1"/>
    </source>
</evidence>
<feature type="domain" description="HTH luxR-type" evidence="4">
    <location>
        <begin position="194"/>
        <end position="259"/>
    </location>
</feature>
<dbReference type="Pfam" id="PF00196">
    <property type="entry name" value="GerE"/>
    <property type="match status" value="1"/>
</dbReference>
<dbReference type="SUPFAM" id="SSF46894">
    <property type="entry name" value="C-terminal effector domain of the bipartite response regulators"/>
    <property type="match status" value="1"/>
</dbReference>
<reference evidence="6" key="1">
    <citation type="journal article" date="2019" name="Int. J. Syst. Evol. Microbiol.">
        <title>The Global Catalogue of Microorganisms (GCM) 10K type strain sequencing project: providing services to taxonomists for standard genome sequencing and annotation.</title>
        <authorList>
            <consortium name="The Broad Institute Genomics Platform"/>
            <consortium name="The Broad Institute Genome Sequencing Center for Infectious Disease"/>
            <person name="Wu L."/>
            <person name="Ma J."/>
        </authorList>
    </citation>
    <scope>NUCLEOTIDE SEQUENCE [LARGE SCALE GENOMIC DNA]</scope>
    <source>
        <strain evidence="6">TISTR 1858</strain>
    </source>
</reference>
<dbReference type="PRINTS" id="PR00038">
    <property type="entry name" value="HTHLUXR"/>
</dbReference>
<keyword evidence="3" id="KW-0804">Transcription</keyword>
<sequence length="267" mass="30671">MTFISKSHYNHDRAFSIIFFVGNFPETGKFIVKNTSYVVTYEISAESVGTDMFYVGFYEPSDRVKVLAAQINEQQDIHVMFGPIDVLSVCCGLVCLDLRELAQTKRVSIIKAFTKENVKVVGLVAKGEEPRYLLQLIQLGVTSLLEHHTFSTLLQGIYSAQKDHSILPPSLLHLLKEKIVDMRQVEQESFAHRILSSGVNLTPKEIQISYLLEKGLRNRDIAYLLDTKERTVKVHISHIYAKFGIKHRRNIIKHLKELKNRKNKRFL</sequence>
<accession>A0ABW5PXB0</accession>
<dbReference type="InterPro" id="IPR000792">
    <property type="entry name" value="Tscrpt_reg_LuxR_C"/>
</dbReference>
<comment type="caution">
    <text evidence="5">The sequence shown here is derived from an EMBL/GenBank/DDBJ whole genome shotgun (WGS) entry which is preliminary data.</text>
</comment>
<evidence type="ECO:0000313" key="6">
    <source>
        <dbReference type="Proteomes" id="UP001597451"/>
    </source>
</evidence>
<evidence type="ECO:0000256" key="1">
    <source>
        <dbReference type="ARBA" id="ARBA00023015"/>
    </source>
</evidence>
<keyword evidence="6" id="KW-1185">Reference proteome</keyword>
<protein>
    <submittedName>
        <fullName evidence="5">LuxR C-terminal-related transcriptional regulator</fullName>
    </submittedName>
</protein>
<organism evidence="5 6">
    <name type="scientific">Oceanobacillus kapialis</name>
    <dbReference type="NCBI Taxonomy" id="481353"/>
    <lineage>
        <taxon>Bacteria</taxon>
        <taxon>Bacillati</taxon>
        <taxon>Bacillota</taxon>
        <taxon>Bacilli</taxon>
        <taxon>Bacillales</taxon>
        <taxon>Bacillaceae</taxon>
        <taxon>Oceanobacillus</taxon>
    </lineage>
</organism>
<evidence type="ECO:0000256" key="2">
    <source>
        <dbReference type="ARBA" id="ARBA00023125"/>
    </source>
</evidence>
<dbReference type="InterPro" id="IPR039420">
    <property type="entry name" value="WalR-like"/>
</dbReference>
<dbReference type="CDD" id="cd06170">
    <property type="entry name" value="LuxR_C_like"/>
    <property type="match status" value="1"/>
</dbReference>
<dbReference type="Gene3D" id="3.40.50.2300">
    <property type="match status" value="1"/>
</dbReference>
<proteinExistence type="predicted"/>
<gene>
    <name evidence="5" type="ORF">ACFSUN_03405</name>
</gene>
<evidence type="ECO:0000259" key="4">
    <source>
        <dbReference type="PROSITE" id="PS50043"/>
    </source>
</evidence>
<keyword evidence="1" id="KW-0805">Transcription regulation</keyword>
<dbReference type="PANTHER" id="PTHR43214">
    <property type="entry name" value="TWO-COMPONENT RESPONSE REGULATOR"/>
    <property type="match status" value="1"/>
</dbReference>